<sequence>MDDSQYEDGLLFDGSDEEVDKSADLDREWQRRQNQFHTEKKEASAQEGFNIGFKESVLEGYNLGLVSGITSVLSCLPVDLKEELFGKQENQIKLQFLCQRVHSLPAADALKLFHAEFLAKQTVKQSEGLKLCSCQEV</sequence>
<keyword evidence="3" id="KW-1185">Reference proteome</keyword>
<dbReference type="PANTHER" id="PTHR18829">
    <property type="entry name" value="PROTEIN YAE1 HOMOLOG"/>
    <property type="match status" value="1"/>
</dbReference>
<comment type="caution">
    <text evidence="2">The sequence shown here is derived from an EMBL/GenBank/DDBJ whole genome shotgun (WGS) entry which is preliminary data.</text>
</comment>
<gene>
    <name evidence="2" type="ORF">RJ641_021634</name>
</gene>
<dbReference type="InterPro" id="IPR038881">
    <property type="entry name" value="Yae1-like"/>
</dbReference>
<name>A0AAN8YYL0_9MAGN</name>
<organism evidence="2 3">
    <name type="scientific">Dillenia turbinata</name>
    <dbReference type="NCBI Taxonomy" id="194707"/>
    <lineage>
        <taxon>Eukaryota</taxon>
        <taxon>Viridiplantae</taxon>
        <taxon>Streptophyta</taxon>
        <taxon>Embryophyta</taxon>
        <taxon>Tracheophyta</taxon>
        <taxon>Spermatophyta</taxon>
        <taxon>Magnoliopsida</taxon>
        <taxon>eudicotyledons</taxon>
        <taxon>Gunneridae</taxon>
        <taxon>Pentapetalae</taxon>
        <taxon>Dilleniales</taxon>
        <taxon>Dilleniaceae</taxon>
        <taxon>Dillenia</taxon>
    </lineage>
</organism>
<evidence type="ECO:0000313" key="3">
    <source>
        <dbReference type="Proteomes" id="UP001370490"/>
    </source>
</evidence>
<reference evidence="2 3" key="1">
    <citation type="submission" date="2023-12" db="EMBL/GenBank/DDBJ databases">
        <title>A high-quality genome assembly for Dillenia turbinata (Dilleniales).</title>
        <authorList>
            <person name="Chanderbali A."/>
        </authorList>
    </citation>
    <scope>NUCLEOTIDE SEQUENCE [LARGE SCALE GENOMIC DNA]</scope>
    <source>
        <strain evidence="2">LSX21</strain>
        <tissue evidence="2">Leaf</tissue>
    </source>
</reference>
<dbReference type="EMBL" id="JBAMMX010000026">
    <property type="protein sequence ID" value="KAK6914313.1"/>
    <property type="molecule type" value="Genomic_DNA"/>
</dbReference>
<dbReference type="PANTHER" id="PTHR18829:SF0">
    <property type="entry name" value="PROTEIN YAE1 HOMOLOG"/>
    <property type="match status" value="1"/>
</dbReference>
<protein>
    <recommendedName>
        <fullName evidence="4">Protein YAE1</fullName>
    </recommendedName>
</protein>
<feature type="region of interest" description="Disordered" evidence="1">
    <location>
        <begin position="1"/>
        <end position="24"/>
    </location>
</feature>
<dbReference type="AlphaFoldDB" id="A0AAN8YYL0"/>
<evidence type="ECO:0000313" key="2">
    <source>
        <dbReference type="EMBL" id="KAK6914313.1"/>
    </source>
</evidence>
<dbReference type="Proteomes" id="UP001370490">
    <property type="component" value="Unassembled WGS sequence"/>
</dbReference>
<evidence type="ECO:0008006" key="4">
    <source>
        <dbReference type="Google" id="ProtNLM"/>
    </source>
</evidence>
<proteinExistence type="predicted"/>
<evidence type="ECO:0000256" key="1">
    <source>
        <dbReference type="SAM" id="MobiDB-lite"/>
    </source>
</evidence>
<accession>A0AAN8YYL0</accession>